<gene>
    <name evidence="7" type="primary">NDAI0B02080</name>
    <name evidence="7" type="ordered locus">NDAI_0B02080</name>
</gene>
<keyword evidence="8" id="KW-1185">Reference proteome</keyword>
<dbReference type="HOGENOM" id="CLU_1046180_0_0_1"/>
<evidence type="ECO:0000256" key="3">
    <source>
        <dbReference type="ARBA" id="ARBA00022771"/>
    </source>
</evidence>
<keyword evidence="2" id="KW-0677">Repeat</keyword>
<evidence type="ECO:0000256" key="1">
    <source>
        <dbReference type="ARBA" id="ARBA00022723"/>
    </source>
</evidence>
<evidence type="ECO:0000256" key="2">
    <source>
        <dbReference type="ARBA" id="ARBA00022737"/>
    </source>
</evidence>
<dbReference type="PROSITE" id="PS50157">
    <property type="entry name" value="ZINC_FINGER_C2H2_2"/>
    <property type="match status" value="2"/>
</dbReference>
<dbReference type="Gene3D" id="3.30.160.60">
    <property type="entry name" value="Classic Zinc Finger"/>
    <property type="match status" value="2"/>
</dbReference>
<evidence type="ECO:0000313" key="8">
    <source>
        <dbReference type="Proteomes" id="UP000000689"/>
    </source>
</evidence>
<feature type="domain" description="C2H2-type" evidence="6">
    <location>
        <begin position="209"/>
        <end position="236"/>
    </location>
</feature>
<dbReference type="eggNOG" id="KOG1721">
    <property type="taxonomic scope" value="Eukaryota"/>
</dbReference>
<dbReference type="EMBL" id="HE580268">
    <property type="protein sequence ID" value="CCD23243.1"/>
    <property type="molecule type" value="Genomic_DNA"/>
</dbReference>
<dbReference type="SMART" id="SM00355">
    <property type="entry name" value="ZnF_C2H2"/>
    <property type="match status" value="2"/>
</dbReference>
<dbReference type="PANTHER" id="PTHR14003">
    <property type="entry name" value="TRANSCRIPTIONAL REPRESSOR PROTEIN YY"/>
    <property type="match status" value="1"/>
</dbReference>
<dbReference type="GO" id="GO:0000981">
    <property type="term" value="F:DNA-binding transcription factor activity, RNA polymerase II-specific"/>
    <property type="evidence" value="ECO:0007669"/>
    <property type="project" value="TreeGrafter"/>
</dbReference>
<accession>G0W632</accession>
<sequence>MLSAEPMMQYSVSKTIPLLETSYVCLPHIMEVTQQRIQFKNATEASTQVRSGHIEQSSLVTKYNSHPSPIDVKLPPISALISNAYVNRYSCFGNDSRCDTFHKDEAALLTPSYVDANQKSSGVSFQKKNIGLPFDVISNNVRDTIQDLYRDVLEKELPKVAETKNQVLFSSAKPIMDLNGQSNTSPHRNSSKINSPGKAILKAKVRLRKQCSVCGKVCSRPSTLKTHFLIHTGDTPFKCSWEGCHKAFNVKSNMLRHMKSHERRRNKKTCLAK</sequence>
<dbReference type="InterPro" id="IPR013087">
    <property type="entry name" value="Znf_C2H2_type"/>
</dbReference>
<dbReference type="GO" id="GO:0008270">
    <property type="term" value="F:zinc ion binding"/>
    <property type="evidence" value="ECO:0007669"/>
    <property type="project" value="UniProtKB-KW"/>
</dbReference>
<keyword evidence="4" id="KW-0862">Zinc</keyword>
<keyword evidence="3 5" id="KW-0863">Zinc-finger</keyword>
<dbReference type="InterPro" id="IPR036236">
    <property type="entry name" value="Znf_C2H2_sf"/>
</dbReference>
<dbReference type="GO" id="GO:0005667">
    <property type="term" value="C:transcription regulator complex"/>
    <property type="evidence" value="ECO:0007669"/>
    <property type="project" value="TreeGrafter"/>
</dbReference>
<evidence type="ECO:0000256" key="5">
    <source>
        <dbReference type="PROSITE-ProRule" id="PRU00042"/>
    </source>
</evidence>
<name>G0W632_NAUDC</name>
<protein>
    <recommendedName>
        <fullName evidence="6">C2H2-type domain-containing protein</fullName>
    </recommendedName>
</protein>
<feature type="domain" description="C2H2-type" evidence="6">
    <location>
        <begin position="237"/>
        <end position="266"/>
    </location>
</feature>
<evidence type="ECO:0000313" key="7">
    <source>
        <dbReference type="EMBL" id="CCD23243.1"/>
    </source>
</evidence>
<keyword evidence="1" id="KW-0479">Metal-binding</keyword>
<dbReference type="FunFam" id="3.30.160.60:FF:002345">
    <property type="entry name" value="YPR013C-like protein"/>
    <property type="match status" value="1"/>
</dbReference>
<dbReference type="Pfam" id="PF00096">
    <property type="entry name" value="zf-C2H2"/>
    <property type="match status" value="2"/>
</dbReference>
<dbReference type="RefSeq" id="XP_003668486.1">
    <property type="nucleotide sequence ID" value="XM_003668438.1"/>
</dbReference>
<dbReference type="GeneID" id="11498116"/>
<evidence type="ECO:0000256" key="4">
    <source>
        <dbReference type="ARBA" id="ARBA00022833"/>
    </source>
</evidence>
<evidence type="ECO:0000259" key="6">
    <source>
        <dbReference type="PROSITE" id="PS50157"/>
    </source>
</evidence>
<dbReference type="SUPFAM" id="SSF57667">
    <property type="entry name" value="beta-beta-alpha zinc fingers"/>
    <property type="match status" value="1"/>
</dbReference>
<dbReference type="GO" id="GO:0000785">
    <property type="term" value="C:chromatin"/>
    <property type="evidence" value="ECO:0007669"/>
    <property type="project" value="TreeGrafter"/>
</dbReference>
<organism evidence="7 8">
    <name type="scientific">Naumovozyma dairenensis (strain ATCC 10597 / BCRC 20456 / CBS 421 / NBRC 0211 / NRRL Y-12639)</name>
    <name type="common">Saccharomyces dairenensis</name>
    <dbReference type="NCBI Taxonomy" id="1071378"/>
    <lineage>
        <taxon>Eukaryota</taxon>
        <taxon>Fungi</taxon>
        <taxon>Dikarya</taxon>
        <taxon>Ascomycota</taxon>
        <taxon>Saccharomycotina</taxon>
        <taxon>Saccharomycetes</taxon>
        <taxon>Saccharomycetales</taxon>
        <taxon>Saccharomycetaceae</taxon>
        <taxon>Naumovozyma</taxon>
    </lineage>
</organism>
<dbReference type="OrthoDB" id="6077919at2759"/>
<dbReference type="GO" id="GO:0000978">
    <property type="term" value="F:RNA polymerase II cis-regulatory region sequence-specific DNA binding"/>
    <property type="evidence" value="ECO:0007669"/>
    <property type="project" value="TreeGrafter"/>
</dbReference>
<dbReference type="KEGG" id="ndi:NDAI_0B02080"/>
<dbReference type="AlphaFoldDB" id="G0W632"/>
<proteinExistence type="predicted"/>
<dbReference type="Proteomes" id="UP000000689">
    <property type="component" value="Chromosome 2"/>
</dbReference>
<dbReference type="PANTHER" id="PTHR14003:SF20">
    <property type="entry name" value="FINGER DOMAIN PROTEIN, PUTATIVE (AFU_ORTHOLOGUE AFUA_4G10380)-RELATED"/>
    <property type="match status" value="1"/>
</dbReference>
<reference evidence="7 8" key="1">
    <citation type="journal article" date="2011" name="Proc. Natl. Acad. Sci. U.S.A.">
        <title>Evolutionary erosion of yeast sex chromosomes by mating-type switching accidents.</title>
        <authorList>
            <person name="Gordon J.L."/>
            <person name="Armisen D."/>
            <person name="Proux-Wera E."/>
            <person name="Oheigeartaigh S.S."/>
            <person name="Byrne K.P."/>
            <person name="Wolfe K.H."/>
        </authorList>
    </citation>
    <scope>NUCLEOTIDE SEQUENCE [LARGE SCALE GENOMIC DNA]</scope>
    <source>
        <strain evidence="8">ATCC 10597 / BCRC 20456 / CBS 421 / NBRC 0211 / NRRL Y-12639</strain>
    </source>
</reference>
<dbReference type="PROSITE" id="PS00028">
    <property type="entry name" value="ZINC_FINGER_C2H2_1"/>
    <property type="match status" value="2"/>
</dbReference>